<feature type="chain" id="PRO_5036698656" evidence="8">
    <location>
        <begin position="33"/>
        <end position="452"/>
    </location>
</feature>
<keyword evidence="5" id="KW-0812">Transmembrane</keyword>
<comment type="subcellular location">
    <subcellularLocation>
        <location evidence="1">Cell outer membrane</location>
    </subcellularLocation>
</comment>
<proteinExistence type="inferred from homology"/>
<organism evidence="9 10">
    <name type="scientific">Eiseniibacteriota bacterium</name>
    <dbReference type="NCBI Taxonomy" id="2212470"/>
    <lineage>
        <taxon>Bacteria</taxon>
        <taxon>Candidatus Eiseniibacteriota</taxon>
    </lineage>
</organism>
<feature type="signal peptide" evidence="8">
    <location>
        <begin position="1"/>
        <end position="32"/>
    </location>
</feature>
<evidence type="ECO:0000313" key="9">
    <source>
        <dbReference type="EMBL" id="MBI5168745.1"/>
    </source>
</evidence>
<comment type="similarity">
    <text evidence="2">Belongs to the outer membrane factor (OMF) (TC 1.B.17) family.</text>
</comment>
<keyword evidence="8" id="KW-0732">Signal</keyword>
<dbReference type="Proteomes" id="UP000696931">
    <property type="component" value="Unassembled WGS sequence"/>
</dbReference>
<evidence type="ECO:0000256" key="4">
    <source>
        <dbReference type="ARBA" id="ARBA00022452"/>
    </source>
</evidence>
<dbReference type="PANTHER" id="PTHR30026:SF21">
    <property type="entry name" value="SLR1270 PROTEIN"/>
    <property type="match status" value="1"/>
</dbReference>
<dbReference type="InterPro" id="IPR003423">
    <property type="entry name" value="OMP_efflux"/>
</dbReference>
<gene>
    <name evidence="9" type="ORF">HZA61_04570</name>
</gene>
<evidence type="ECO:0000256" key="3">
    <source>
        <dbReference type="ARBA" id="ARBA00022448"/>
    </source>
</evidence>
<dbReference type="GO" id="GO:0015562">
    <property type="term" value="F:efflux transmembrane transporter activity"/>
    <property type="evidence" value="ECO:0007669"/>
    <property type="project" value="InterPro"/>
</dbReference>
<evidence type="ECO:0000256" key="5">
    <source>
        <dbReference type="ARBA" id="ARBA00022692"/>
    </source>
</evidence>
<dbReference type="EMBL" id="JACRIW010000033">
    <property type="protein sequence ID" value="MBI5168745.1"/>
    <property type="molecule type" value="Genomic_DNA"/>
</dbReference>
<dbReference type="SUPFAM" id="SSF56954">
    <property type="entry name" value="Outer membrane efflux proteins (OEP)"/>
    <property type="match status" value="1"/>
</dbReference>
<evidence type="ECO:0000256" key="8">
    <source>
        <dbReference type="SAM" id="SignalP"/>
    </source>
</evidence>
<dbReference type="AlphaFoldDB" id="A0A933W169"/>
<keyword evidence="6" id="KW-0472">Membrane</keyword>
<keyword evidence="4" id="KW-1134">Transmembrane beta strand</keyword>
<keyword evidence="7" id="KW-0998">Cell outer membrane</keyword>
<dbReference type="Gene3D" id="1.20.1600.10">
    <property type="entry name" value="Outer membrane efflux proteins (OEP)"/>
    <property type="match status" value="1"/>
</dbReference>
<dbReference type="GO" id="GO:0009279">
    <property type="term" value="C:cell outer membrane"/>
    <property type="evidence" value="ECO:0007669"/>
    <property type="project" value="UniProtKB-SubCell"/>
</dbReference>
<dbReference type="GO" id="GO:1990281">
    <property type="term" value="C:efflux pump complex"/>
    <property type="evidence" value="ECO:0007669"/>
    <property type="project" value="TreeGrafter"/>
</dbReference>
<dbReference type="GO" id="GO:0015288">
    <property type="term" value="F:porin activity"/>
    <property type="evidence" value="ECO:0007669"/>
    <property type="project" value="TreeGrafter"/>
</dbReference>
<evidence type="ECO:0000256" key="6">
    <source>
        <dbReference type="ARBA" id="ARBA00023136"/>
    </source>
</evidence>
<evidence type="ECO:0000313" key="10">
    <source>
        <dbReference type="Proteomes" id="UP000696931"/>
    </source>
</evidence>
<name>A0A933W169_UNCEI</name>
<dbReference type="PANTHER" id="PTHR30026">
    <property type="entry name" value="OUTER MEMBRANE PROTEIN TOLC"/>
    <property type="match status" value="1"/>
</dbReference>
<evidence type="ECO:0000256" key="2">
    <source>
        <dbReference type="ARBA" id="ARBA00007613"/>
    </source>
</evidence>
<evidence type="ECO:0000256" key="7">
    <source>
        <dbReference type="ARBA" id="ARBA00023237"/>
    </source>
</evidence>
<comment type="caution">
    <text evidence="9">The sequence shown here is derived from an EMBL/GenBank/DDBJ whole genome shotgun (WGS) entry which is preliminary data.</text>
</comment>
<dbReference type="InterPro" id="IPR051906">
    <property type="entry name" value="TolC-like"/>
</dbReference>
<keyword evidence="3" id="KW-0813">Transport</keyword>
<protein>
    <submittedName>
        <fullName evidence="9">TolC family protein</fullName>
    </submittedName>
</protein>
<dbReference type="Pfam" id="PF02321">
    <property type="entry name" value="OEP"/>
    <property type="match status" value="2"/>
</dbReference>
<accession>A0A933W169</accession>
<sequence length="452" mass="47943">MNHTLPIRNPRPRGGMVAKAAAIALCAASLLAAPAPSGAEPWTLDRVLDRARQVDPSFTAARAGGDLGRAQASQMWAMLSPHLTASSGFTRTDDPAVLFSQKLWQGRFGMADFAIPSLNQPDAQSAIQYNLTLDQPLFNGGRELTAPFVSSHYRKAATAMEQAQVATRLIAVVESYVQALQAREGAKAAEQSFAAATAMRAAAVERWRMGQVPELDTLRAAARQAQARVAAIGARRGLAVAVAHLAKIVKADVSADDLVVPAPDAFAPVPERAGASRAELTAAREAAKATGSEAVTTGLRLLPSLNSRLSVSNYKPWSGGDYERRWMVAVMAELPLFDGAQRFNEWRAARAKATQARATAEALERDMATGLAAARTEDAVARERADAARAGRAAAEDALRLSSLRYHAGLLPLSELLAADAEASLARSSEVEASGAVILAHYRLLHAMGDLK</sequence>
<evidence type="ECO:0000256" key="1">
    <source>
        <dbReference type="ARBA" id="ARBA00004442"/>
    </source>
</evidence>
<reference evidence="9" key="1">
    <citation type="submission" date="2020-07" db="EMBL/GenBank/DDBJ databases">
        <title>Huge and variable diversity of episymbiotic CPR bacteria and DPANN archaea in groundwater ecosystems.</title>
        <authorList>
            <person name="He C.Y."/>
            <person name="Keren R."/>
            <person name="Whittaker M."/>
            <person name="Farag I.F."/>
            <person name="Doudna J."/>
            <person name="Cate J.H.D."/>
            <person name="Banfield J.F."/>
        </authorList>
    </citation>
    <scope>NUCLEOTIDE SEQUENCE</scope>
    <source>
        <strain evidence="9">NC_groundwater_1813_Pr3_B-0.1um_71_17</strain>
    </source>
</reference>